<evidence type="ECO:0000256" key="5">
    <source>
        <dbReference type="ARBA" id="ARBA00023136"/>
    </source>
</evidence>
<proteinExistence type="predicted"/>
<comment type="subcellular location">
    <subcellularLocation>
        <location evidence="1">Membrane</location>
    </subcellularLocation>
</comment>
<feature type="transmembrane region" description="Helical" evidence="6">
    <location>
        <begin position="34"/>
        <end position="54"/>
    </location>
</feature>
<keyword evidence="4 6" id="KW-1133">Transmembrane helix</keyword>
<sequence length="251" mass="29369">MTFVNRNGMQLNAKEFLNQVNHLNSDCISHTLEIALSSTGAVIALTIVLIAVLYKNRWKIRYWYYMTRRKHFGYQRLNNENEEDQYMYDAFISYADEDGEFIREDIMPKLEENGMKLCVHQRDFLPGIPIADNIVDAIQNSRKTLVVISRPFIKGKWCMYEFNMARMETMNKRPEAGCLVVVLLEVVPARDMPLELLEWIKVHSYIEYTNDVEGGLLFWDKLMAAKENLTLQPDGNSIRIKFCILIAKFKH</sequence>
<dbReference type="InterPro" id="IPR035897">
    <property type="entry name" value="Toll_tir_struct_dom_sf"/>
</dbReference>
<keyword evidence="2 6" id="KW-0812">Transmembrane</keyword>
<dbReference type="Gene3D" id="3.40.50.10140">
    <property type="entry name" value="Toll/interleukin-1 receptor homology (TIR) domain"/>
    <property type="match status" value="1"/>
</dbReference>
<dbReference type="Pfam" id="PF13676">
    <property type="entry name" value="TIR_2"/>
    <property type="match status" value="1"/>
</dbReference>
<evidence type="ECO:0000259" key="7">
    <source>
        <dbReference type="SMART" id="SM00255"/>
    </source>
</evidence>
<organism evidence="8 9">
    <name type="scientific">Mya arenaria</name>
    <name type="common">Soft-shell clam</name>
    <dbReference type="NCBI Taxonomy" id="6604"/>
    <lineage>
        <taxon>Eukaryota</taxon>
        <taxon>Metazoa</taxon>
        <taxon>Spiralia</taxon>
        <taxon>Lophotrochozoa</taxon>
        <taxon>Mollusca</taxon>
        <taxon>Bivalvia</taxon>
        <taxon>Autobranchia</taxon>
        <taxon>Heteroconchia</taxon>
        <taxon>Euheterodonta</taxon>
        <taxon>Imparidentia</taxon>
        <taxon>Neoheterodontei</taxon>
        <taxon>Myida</taxon>
        <taxon>Myoidea</taxon>
        <taxon>Myidae</taxon>
        <taxon>Mya</taxon>
    </lineage>
</organism>
<evidence type="ECO:0000256" key="1">
    <source>
        <dbReference type="ARBA" id="ARBA00004370"/>
    </source>
</evidence>
<protein>
    <submittedName>
        <fullName evidence="8">TLR4-like protein</fullName>
    </submittedName>
</protein>
<reference evidence="8" key="1">
    <citation type="submission" date="2022-11" db="EMBL/GenBank/DDBJ databases">
        <title>Centuries of genome instability and evolution in soft-shell clam transmissible cancer (bioRxiv).</title>
        <authorList>
            <person name="Hart S.F.M."/>
            <person name="Yonemitsu M.A."/>
            <person name="Giersch R.M."/>
            <person name="Beal B.F."/>
            <person name="Arriagada G."/>
            <person name="Davis B.W."/>
            <person name="Ostrander E.A."/>
            <person name="Goff S.P."/>
            <person name="Metzger M.J."/>
        </authorList>
    </citation>
    <scope>NUCLEOTIDE SEQUENCE</scope>
    <source>
        <strain evidence="8">MELC-2E11</strain>
        <tissue evidence="8">Siphon/mantle</tissue>
    </source>
</reference>
<evidence type="ECO:0000256" key="6">
    <source>
        <dbReference type="SAM" id="Phobius"/>
    </source>
</evidence>
<dbReference type="InterPro" id="IPR000157">
    <property type="entry name" value="TIR_dom"/>
</dbReference>
<keyword evidence="9" id="KW-1185">Reference proteome</keyword>
<accession>A0ABY7ELZ0</accession>
<name>A0ABY7ELZ0_MYAAR</name>
<evidence type="ECO:0000313" key="9">
    <source>
        <dbReference type="Proteomes" id="UP001164746"/>
    </source>
</evidence>
<gene>
    <name evidence="8" type="ORF">MAR_034832</name>
</gene>
<evidence type="ECO:0000313" key="8">
    <source>
        <dbReference type="EMBL" id="WAR09756.1"/>
    </source>
</evidence>
<dbReference type="PRINTS" id="PR01537">
    <property type="entry name" value="INTRLKN1R1F"/>
</dbReference>
<dbReference type="SMART" id="SM00255">
    <property type="entry name" value="TIR"/>
    <property type="match status" value="1"/>
</dbReference>
<dbReference type="SUPFAM" id="SSF52200">
    <property type="entry name" value="Toll/Interleukin receptor TIR domain"/>
    <property type="match status" value="1"/>
</dbReference>
<dbReference type="Proteomes" id="UP001164746">
    <property type="component" value="Chromosome 7"/>
</dbReference>
<keyword evidence="3" id="KW-0732">Signal</keyword>
<evidence type="ECO:0000256" key="2">
    <source>
        <dbReference type="ARBA" id="ARBA00022692"/>
    </source>
</evidence>
<evidence type="ECO:0000256" key="4">
    <source>
        <dbReference type="ARBA" id="ARBA00022989"/>
    </source>
</evidence>
<evidence type="ECO:0000256" key="3">
    <source>
        <dbReference type="ARBA" id="ARBA00022729"/>
    </source>
</evidence>
<feature type="domain" description="TIR" evidence="7">
    <location>
        <begin position="87"/>
        <end position="229"/>
    </location>
</feature>
<dbReference type="EMBL" id="CP111018">
    <property type="protein sequence ID" value="WAR09756.1"/>
    <property type="molecule type" value="Genomic_DNA"/>
</dbReference>
<dbReference type="PANTHER" id="PTHR24365:SF541">
    <property type="entry name" value="PROTEIN TOLL-RELATED"/>
    <property type="match status" value="1"/>
</dbReference>
<dbReference type="PANTHER" id="PTHR24365">
    <property type="entry name" value="TOLL-LIKE RECEPTOR"/>
    <property type="match status" value="1"/>
</dbReference>
<keyword evidence="5 6" id="KW-0472">Membrane</keyword>